<dbReference type="InterPro" id="IPR000644">
    <property type="entry name" value="CBS_dom"/>
</dbReference>
<dbReference type="CDD" id="cd04629">
    <property type="entry name" value="CBS_pair_bac"/>
    <property type="match status" value="1"/>
</dbReference>
<dbReference type="InterPro" id="IPR051257">
    <property type="entry name" value="Diverse_CBS-Domain"/>
</dbReference>
<protein>
    <submittedName>
        <fullName evidence="4">CBS domain-containing protein</fullName>
    </submittedName>
</protein>
<dbReference type="InterPro" id="IPR044729">
    <property type="entry name" value="CBS_bac"/>
</dbReference>
<dbReference type="PROSITE" id="PS51371">
    <property type="entry name" value="CBS"/>
    <property type="match status" value="2"/>
</dbReference>
<name>A0ABP7P5D3_9GAMM</name>
<dbReference type="PANTHER" id="PTHR43080:SF2">
    <property type="entry name" value="CBS DOMAIN-CONTAINING PROTEIN"/>
    <property type="match status" value="1"/>
</dbReference>
<evidence type="ECO:0000313" key="5">
    <source>
        <dbReference type="Proteomes" id="UP001501337"/>
    </source>
</evidence>
<dbReference type="InterPro" id="IPR046342">
    <property type="entry name" value="CBS_dom_sf"/>
</dbReference>
<feature type="domain" description="CBS" evidence="3">
    <location>
        <begin position="77"/>
        <end position="135"/>
    </location>
</feature>
<dbReference type="SUPFAM" id="SSF54631">
    <property type="entry name" value="CBS-domain pair"/>
    <property type="match status" value="1"/>
</dbReference>
<dbReference type="Proteomes" id="UP001501337">
    <property type="component" value="Unassembled WGS sequence"/>
</dbReference>
<dbReference type="Gene3D" id="3.10.580.10">
    <property type="entry name" value="CBS-domain"/>
    <property type="match status" value="2"/>
</dbReference>
<reference evidence="5" key="1">
    <citation type="journal article" date="2019" name="Int. J. Syst. Evol. Microbiol.">
        <title>The Global Catalogue of Microorganisms (GCM) 10K type strain sequencing project: providing services to taxonomists for standard genome sequencing and annotation.</title>
        <authorList>
            <consortium name="The Broad Institute Genomics Platform"/>
            <consortium name="The Broad Institute Genome Sequencing Center for Infectious Disease"/>
            <person name="Wu L."/>
            <person name="Ma J."/>
        </authorList>
    </citation>
    <scope>NUCLEOTIDE SEQUENCE [LARGE SCALE GENOMIC DNA]</scope>
    <source>
        <strain evidence="5">JCM 17555</strain>
    </source>
</reference>
<accession>A0ABP7P5D3</accession>
<keyword evidence="5" id="KW-1185">Reference proteome</keyword>
<comment type="caution">
    <text evidence="4">The sequence shown here is derived from an EMBL/GenBank/DDBJ whole genome shotgun (WGS) entry which is preliminary data.</text>
</comment>
<gene>
    <name evidence="4" type="ORF">GCM10022278_17250</name>
</gene>
<sequence>MDTLKVEDCMSLQYISFKAAMPVIEAANLLCENELLGGPVVDDSGRLIGWISEQDCLNAVNQLYYFDEQSATVADVMRTDVLTVKRDLSLNDLATQMCAHKPKIYPVVDDHGKVLGVISRRRILKKMCHQIVHKKKVPAQQTA</sequence>
<dbReference type="Pfam" id="PF00571">
    <property type="entry name" value="CBS"/>
    <property type="match status" value="2"/>
</dbReference>
<feature type="domain" description="CBS" evidence="3">
    <location>
        <begin position="10"/>
        <end position="68"/>
    </location>
</feature>
<evidence type="ECO:0000256" key="1">
    <source>
        <dbReference type="ARBA" id="ARBA00023122"/>
    </source>
</evidence>
<proteinExistence type="predicted"/>
<dbReference type="EMBL" id="BAABBO010000007">
    <property type="protein sequence ID" value="GAA3959540.1"/>
    <property type="molecule type" value="Genomic_DNA"/>
</dbReference>
<evidence type="ECO:0000259" key="3">
    <source>
        <dbReference type="PROSITE" id="PS51371"/>
    </source>
</evidence>
<organism evidence="4 5">
    <name type="scientific">Allohahella marinimesophila</name>
    <dbReference type="NCBI Taxonomy" id="1054972"/>
    <lineage>
        <taxon>Bacteria</taxon>
        <taxon>Pseudomonadati</taxon>
        <taxon>Pseudomonadota</taxon>
        <taxon>Gammaproteobacteria</taxon>
        <taxon>Oceanospirillales</taxon>
        <taxon>Hahellaceae</taxon>
        <taxon>Allohahella</taxon>
    </lineage>
</organism>
<dbReference type="RefSeq" id="WP_344805324.1">
    <property type="nucleotide sequence ID" value="NZ_BAABBO010000007.1"/>
</dbReference>
<dbReference type="SMART" id="SM00116">
    <property type="entry name" value="CBS"/>
    <property type="match status" value="2"/>
</dbReference>
<evidence type="ECO:0000256" key="2">
    <source>
        <dbReference type="PROSITE-ProRule" id="PRU00703"/>
    </source>
</evidence>
<dbReference type="PANTHER" id="PTHR43080">
    <property type="entry name" value="CBS DOMAIN-CONTAINING PROTEIN CBSX3, MITOCHONDRIAL"/>
    <property type="match status" value="1"/>
</dbReference>
<keyword evidence="1 2" id="KW-0129">CBS domain</keyword>
<evidence type="ECO:0000313" key="4">
    <source>
        <dbReference type="EMBL" id="GAA3959540.1"/>
    </source>
</evidence>